<dbReference type="GO" id="GO:0005813">
    <property type="term" value="C:centrosome"/>
    <property type="evidence" value="ECO:0007669"/>
    <property type="project" value="UniProtKB-SubCell"/>
</dbReference>
<keyword evidence="6" id="KW-0206">Cytoskeleton</keyword>
<reference evidence="9" key="2">
    <citation type="submission" date="2023-03" db="EMBL/GenBank/DDBJ databases">
        <authorList>
            <person name="Inwood S.N."/>
            <person name="Skelly J.G."/>
            <person name="Guhlin J."/>
            <person name="Harrop T.W.R."/>
            <person name="Goldson S.G."/>
            <person name="Dearden P.K."/>
        </authorList>
    </citation>
    <scope>NUCLEOTIDE SEQUENCE</scope>
    <source>
        <strain evidence="9">Lincoln</strain>
        <tissue evidence="9">Whole body</tissue>
    </source>
</reference>
<dbReference type="Proteomes" id="UP001168972">
    <property type="component" value="Unassembled WGS sequence"/>
</dbReference>
<name>A0AA39KIL2_MICHY</name>
<dbReference type="AlphaFoldDB" id="A0AA39KIL2"/>
<reference evidence="9" key="1">
    <citation type="journal article" date="2023" name="bioRxiv">
        <title>Scaffold-level genome assemblies of two parasitoid biocontrol wasps reveal the parthenogenesis mechanism and an associated novel virus.</title>
        <authorList>
            <person name="Inwood S."/>
            <person name="Skelly J."/>
            <person name="Guhlin J."/>
            <person name="Harrop T."/>
            <person name="Goldson S."/>
            <person name="Dearden P."/>
        </authorList>
    </citation>
    <scope>NUCLEOTIDE SEQUENCE</scope>
    <source>
        <strain evidence="9">Lincoln</strain>
        <tissue evidence="9">Whole body</tissue>
    </source>
</reference>
<evidence type="ECO:0000256" key="2">
    <source>
        <dbReference type="ARBA" id="ARBA00004300"/>
    </source>
</evidence>
<organism evidence="9 10">
    <name type="scientific">Microctonus hyperodae</name>
    <name type="common">Parasitoid wasp</name>
    <dbReference type="NCBI Taxonomy" id="165561"/>
    <lineage>
        <taxon>Eukaryota</taxon>
        <taxon>Metazoa</taxon>
        <taxon>Ecdysozoa</taxon>
        <taxon>Arthropoda</taxon>
        <taxon>Hexapoda</taxon>
        <taxon>Insecta</taxon>
        <taxon>Pterygota</taxon>
        <taxon>Neoptera</taxon>
        <taxon>Endopterygota</taxon>
        <taxon>Hymenoptera</taxon>
        <taxon>Apocrita</taxon>
        <taxon>Ichneumonoidea</taxon>
        <taxon>Braconidae</taxon>
        <taxon>Euphorinae</taxon>
        <taxon>Microctonus</taxon>
    </lineage>
</organism>
<evidence type="ECO:0000256" key="5">
    <source>
        <dbReference type="ARBA" id="ARBA00022794"/>
    </source>
</evidence>
<sequence length="124" mass="14194">MTTEKDLINAVRDSLEADGGLRRIKAQMRTEVMKIMDGSAPSDNTISPHSPCDILILNELIREYFDWIGYKYTLSVLTSECELGRQPIFDRTFLAQNLGIAENETTKKLPLLFCLMKSFKNFKE</sequence>
<keyword evidence="10" id="KW-1185">Reference proteome</keyword>
<comment type="similarity">
    <text evidence="3">Belongs to the CEP43 family.</text>
</comment>
<dbReference type="Pfam" id="PF09398">
    <property type="entry name" value="FOP_dimer"/>
    <property type="match status" value="1"/>
</dbReference>
<proteinExistence type="inferred from homology"/>
<keyword evidence="7" id="KW-0966">Cell projection</keyword>
<dbReference type="PANTHER" id="PTHR15431:SF4">
    <property type="entry name" value="PROTEIN TONNEAU 1B"/>
    <property type="match status" value="1"/>
</dbReference>
<evidence type="ECO:0000256" key="4">
    <source>
        <dbReference type="ARBA" id="ARBA00022490"/>
    </source>
</evidence>
<comment type="subcellular location">
    <subcellularLocation>
        <location evidence="1">Cytoplasm</location>
        <location evidence="1">Cytoskeleton</location>
        <location evidence="1">Cilium basal body</location>
    </subcellularLocation>
    <subcellularLocation>
        <location evidence="2">Cytoplasm</location>
        <location evidence="2">Cytoskeleton</location>
        <location evidence="2">Microtubule organizing center</location>
        <location evidence="2">Centrosome</location>
    </subcellularLocation>
</comment>
<accession>A0AA39KIL2</accession>
<dbReference type="GO" id="GO:0030030">
    <property type="term" value="P:cell projection organization"/>
    <property type="evidence" value="ECO:0007669"/>
    <property type="project" value="UniProtKB-KW"/>
</dbReference>
<evidence type="ECO:0000256" key="3">
    <source>
        <dbReference type="ARBA" id="ARBA00005385"/>
    </source>
</evidence>
<protein>
    <recommendedName>
        <fullName evidence="8">FGFR1 oncogene partner (FOP) N-terminal dimerisation domain-containing protein</fullName>
    </recommendedName>
</protein>
<dbReference type="InterPro" id="IPR018993">
    <property type="entry name" value="FOP_dimerisation-dom_N"/>
</dbReference>
<dbReference type="GO" id="GO:0034453">
    <property type="term" value="P:microtubule anchoring"/>
    <property type="evidence" value="ECO:0007669"/>
    <property type="project" value="InterPro"/>
</dbReference>
<dbReference type="Gene3D" id="1.20.960.40">
    <property type="match status" value="1"/>
</dbReference>
<evidence type="ECO:0000259" key="8">
    <source>
        <dbReference type="Pfam" id="PF09398"/>
    </source>
</evidence>
<dbReference type="PANTHER" id="PTHR15431">
    <property type="entry name" value="FGFR1 ONCOGENE PARTNER/LISH DOMAIN-CONTAINING PROTEIN"/>
    <property type="match status" value="1"/>
</dbReference>
<evidence type="ECO:0000313" key="9">
    <source>
        <dbReference type="EMBL" id="KAK0162909.1"/>
    </source>
</evidence>
<evidence type="ECO:0000256" key="1">
    <source>
        <dbReference type="ARBA" id="ARBA00004120"/>
    </source>
</evidence>
<keyword evidence="4" id="KW-0963">Cytoplasm</keyword>
<dbReference type="EMBL" id="JAQQBR010001833">
    <property type="protein sequence ID" value="KAK0162909.1"/>
    <property type="molecule type" value="Genomic_DNA"/>
</dbReference>
<keyword evidence="5" id="KW-0970">Cilium biogenesis/degradation</keyword>
<gene>
    <name evidence="9" type="ORF">PV327_006640</name>
</gene>
<comment type="caution">
    <text evidence="9">The sequence shown here is derived from an EMBL/GenBank/DDBJ whole genome shotgun (WGS) entry which is preliminary data.</text>
</comment>
<dbReference type="PROSITE" id="PS50896">
    <property type="entry name" value="LISH"/>
    <property type="match status" value="1"/>
</dbReference>
<evidence type="ECO:0000256" key="7">
    <source>
        <dbReference type="ARBA" id="ARBA00023273"/>
    </source>
</evidence>
<evidence type="ECO:0000256" key="6">
    <source>
        <dbReference type="ARBA" id="ARBA00023212"/>
    </source>
</evidence>
<dbReference type="InterPro" id="IPR006594">
    <property type="entry name" value="LisH"/>
</dbReference>
<feature type="domain" description="FGFR1 oncogene partner (FOP) N-terminal dimerisation" evidence="8">
    <location>
        <begin position="56"/>
        <end position="117"/>
    </location>
</feature>
<evidence type="ECO:0000313" key="10">
    <source>
        <dbReference type="Proteomes" id="UP001168972"/>
    </source>
</evidence>